<dbReference type="FunFam" id="2.20.100.10:FF:000004">
    <property type="entry name" value="Adhesion G protein-coupled receptor B2"/>
    <property type="match status" value="1"/>
</dbReference>
<keyword evidence="20 35" id="KW-1133">Transmembrane helix</keyword>
<dbReference type="Pfam" id="PF00002">
    <property type="entry name" value="7tm_2"/>
    <property type="match status" value="1"/>
</dbReference>
<dbReference type="Gene3D" id="1.25.40.610">
    <property type="match status" value="1"/>
</dbReference>
<dbReference type="InterPro" id="IPR000203">
    <property type="entry name" value="GPS"/>
</dbReference>
<dbReference type="Gene3D" id="2.60.220.50">
    <property type="match status" value="1"/>
</dbReference>
<dbReference type="Pfam" id="PF01825">
    <property type="entry name" value="GPS"/>
    <property type="match status" value="1"/>
</dbReference>
<dbReference type="GO" id="GO:0001891">
    <property type="term" value="C:phagocytic cup"/>
    <property type="evidence" value="ECO:0007669"/>
    <property type="project" value="UniProtKB-SubCell"/>
</dbReference>
<feature type="domain" description="CUB" evidence="37">
    <location>
        <begin position="48"/>
        <end position="178"/>
    </location>
</feature>
<evidence type="ECO:0000256" key="18">
    <source>
        <dbReference type="ARBA" id="ARBA00022907"/>
    </source>
</evidence>
<dbReference type="GeneTree" id="ENSGT00940000157432"/>
<dbReference type="Pfam" id="PF19188">
    <property type="entry name" value="AGRB_N"/>
    <property type="match status" value="1"/>
</dbReference>
<dbReference type="FunFam" id="2.60.220.50:FF:000016">
    <property type="entry name" value="Adhesion G protein-coupled receptor B1"/>
    <property type="match status" value="1"/>
</dbReference>
<feature type="transmembrane region" description="Helical" evidence="35">
    <location>
        <begin position="986"/>
        <end position="1007"/>
    </location>
</feature>
<dbReference type="GO" id="GO:0045087">
    <property type="term" value="P:innate immune response"/>
    <property type="evidence" value="ECO:0007669"/>
    <property type="project" value="UniProtKB-KW"/>
</dbReference>
<evidence type="ECO:0000256" key="13">
    <source>
        <dbReference type="ARBA" id="ARBA00022729"/>
    </source>
</evidence>
<comment type="similarity">
    <text evidence="6">Belongs to the G-protein coupled receptor 2 family. LN-TM7 subfamily.</text>
</comment>
<evidence type="ECO:0000256" key="12">
    <source>
        <dbReference type="ARBA" id="ARBA00022692"/>
    </source>
</evidence>
<evidence type="ECO:0000256" key="6">
    <source>
        <dbReference type="ARBA" id="ARBA00010933"/>
    </source>
</evidence>
<evidence type="ECO:0000259" key="38">
    <source>
        <dbReference type="PROSITE" id="PS50221"/>
    </source>
</evidence>
<dbReference type="PROSITE" id="PS01180">
    <property type="entry name" value="CUB"/>
    <property type="match status" value="1"/>
</dbReference>
<evidence type="ECO:0000256" key="9">
    <source>
        <dbReference type="ARBA" id="ARBA00022541"/>
    </source>
</evidence>
<keyword evidence="24" id="KW-1015">Disulfide bond</keyword>
<dbReference type="PROSITE" id="PS50221">
    <property type="entry name" value="GAIN_B"/>
    <property type="match status" value="1"/>
</dbReference>
<feature type="domain" description="GAIN-B" evidence="38">
    <location>
        <begin position="745"/>
        <end position="912"/>
    </location>
</feature>
<comment type="function">
    <text evidence="30">Inhibits angiogenesis in a CD36-dependent manner.</text>
</comment>
<evidence type="ECO:0000256" key="25">
    <source>
        <dbReference type="ARBA" id="ARBA00023170"/>
    </source>
</evidence>
<evidence type="ECO:0000256" key="21">
    <source>
        <dbReference type="ARBA" id="ARBA00023018"/>
    </source>
</evidence>
<dbReference type="GO" id="GO:0004930">
    <property type="term" value="F:G protein-coupled receptor activity"/>
    <property type="evidence" value="ECO:0007669"/>
    <property type="project" value="UniProtKB-KW"/>
</dbReference>
<dbReference type="GO" id="GO:0007189">
    <property type="term" value="P:adenylate cyclase-activating G protein-coupled receptor signaling pathway"/>
    <property type="evidence" value="ECO:0007669"/>
    <property type="project" value="TreeGrafter"/>
</dbReference>
<dbReference type="PANTHER" id="PTHR12011">
    <property type="entry name" value="ADHESION G-PROTEIN COUPLED RECEPTOR"/>
    <property type="match status" value="1"/>
</dbReference>
<evidence type="ECO:0000256" key="17">
    <source>
        <dbReference type="ARBA" id="ARBA00022902"/>
    </source>
</evidence>
<keyword evidence="28" id="KW-0966">Cell projection</keyword>
<keyword evidence="9" id="KW-0517">Myogenesis</keyword>
<evidence type="ECO:0000313" key="41">
    <source>
        <dbReference type="Ensembl" id="ENSSTUP00000068601.1"/>
    </source>
</evidence>
<proteinExistence type="inferred from homology"/>
<evidence type="ECO:0000313" key="42">
    <source>
        <dbReference type="Proteomes" id="UP000472277"/>
    </source>
</evidence>
<keyword evidence="13 36" id="KW-0732">Signal</keyword>
<keyword evidence="14" id="KW-0677">Repeat</keyword>
<keyword evidence="16" id="KW-0391">Immunity</keyword>
<reference evidence="41" key="2">
    <citation type="submission" date="2025-09" db="UniProtKB">
        <authorList>
            <consortium name="Ensembl"/>
        </authorList>
    </citation>
    <scope>IDENTIFICATION</scope>
</reference>
<dbReference type="SMART" id="SM00008">
    <property type="entry name" value="HormR"/>
    <property type="match status" value="1"/>
</dbReference>
<dbReference type="FunFam" id="1.20.1070.10:FF:000048">
    <property type="entry name" value="Adhesion G protein-coupled receptor B1"/>
    <property type="match status" value="1"/>
</dbReference>
<dbReference type="InterPro" id="IPR008077">
    <property type="entry name" value="GPCR_2_brain_angio_inhib"/>
</dbReference>
<dbReference type="PROSITE" id="PS50092">
    <property type="entry name" value="TSP1"/>
    <property type="match status" value="5"/>
</dbReference>
<dbReference type="FunFam" id="2.20.100.10:FF:000061">
    <property type="entry name" value="adhesion G protein-coupled receptor B1"/>
    <property type="match status" value="1"/>
</dbReference>
<dbReference type="InterPro" id="IPR000859">
    <property type="entry name" value="CUB_dom"/>
</dbReference>
<dbReference type="Ensembl" id="ENSSTUT00000072785.1">
    <property type="protein sequence ID" value="ENSSTUP00000068601.1"/>
    <property type="gene ID" value="ENSSTUG00000029658.1"/>
</dbReference>
<dbReference type="InterPro" id="IPR001879">
    <property type="entry name" value="GPCR_2_extracellular_dom"/>
</dbReference>
<feature type="transmembrane region" description="Helical" evidence="35">
    <location>
        <begin position="1103"/>
        <end position="1126"/>
    </location>
</feature>
<dbReference type="InterPro" id="IPR017981">
    <property type="entry name" value="GPCR_2-like_7TM"/>
</dbReference>
<comment type="subcellular location">
    <subcellularLocation>
        <location evidence="2">Cell junction</location>
        <location evidence="2">Focal adhesion</location>
    </subcellularLocation>
    <subcellularLocation>
        <location evidence="5">Cell membrane</location>
        <topology evidence="5">Multi-pass membrane protein</topology>
    </subcellularLocation>
    <subcellularLocation>
        <location evidence="3">Cell projection</location>
        <location evidence="3">Dendritic spine</location>
    </subcellularLocation>
    <subcellularLocation>
        <location evidence="1">Cell projection</location>
        <location evidence="1">Phagocytic cup</location>
    </subcellularLocation>
    <subcellularLocation>
        <location evidence="29">Postsynaptic density</location>
    </subcellularLocation>
    <subcellularLocation>
        <location evidence="4">Secreted</location>
    </subcellularLocation>
</comment>
<dbReference type="InterPro" id="IPR057244">
    <property type="entry name" value="GAIN_B"/>
</dbReference>
<feature type="region of interest" description="Disordered" evidence="34">
    <location>
        <begin position="304"/>
        <end position="336"/>
    </location>
</feature>
<evidence type="ECO:0000256" key="4">
    <source>
        <dbReference type="ARBA" id="ARBA00004613"/>
    </source>
</evidence>
<dbReference type="InterPro" id="IPR043838">
    <property type="entry name" value="AGRB_N"/>
</dbReference>
<feature type="transmembrane region" description="Helical" evidence="35">
    <location>
        <begin position="922"/>
        <end position="943"/>
    </location>
</feature>
<dbReference type="PRINTS" id="PR00249">
    <property type="entry name" value="GPCRSECRETIN"/>
</dbReference>
<keyword evidence="19" id="KW-0965">Cell junction</keyword>
<evidence type="ECO:0000256" key="27">
    <source>
        <dbReference type="ARBA" id="ARBA00023224"/>
    </source>
</evidence>
<keyword evidence="8" id="KW-0964">Secreted</keyword>
<evidence type="ECO:0000256" key="35">
    <source>
        <dbReference type="SAM" id="Phobius"/>
    </source>
</evidence>
<evidence type="ECO:0000256" key="19">
    <source>
        <dbReference type="ARBA" id="ARBA00022949"/>
    </source>
</evidence>
<gene>
    <name evidence="41" type="primary">ADGRB1</name>
    <name evidence="41" type="synonym">adgrb1a</name>
</gene>
<dbReference type="PROSITE" id="PS50227">
    <property type="entry name" value="G_PROTEIN_RECEP_F2_3"/>
    <property type="match status" value="1"/>
</dbReference>
<evidence type="ECO:0000256" key="20">
    <source>
        <dbReference type="ARBA" id="ARBA00022989"/>
    </source>
</evidence>
<keyword evidence="21" id="KW-0770">Synapse</keyword>
<protein>
    <recommendedName>
        <fullName evidence="31">Adhesion G protein-coupled receptor B1</fullName>
    </recommendedName>
    <alternativeName>
        <fullName evidence="32">Brain-specific angiogenesis inhibitor 1</fullName>
    </alternativeName>
</protein>
<feature type="domain" description="G-protein coupled receptors family 2 profile 1" evidence="39">
    <location>
        <begin position="546"/>
        <end position="616"/>
    </location>
</feature>
<evidence type="ECO:0000256" key="14">
    <source>
        <dbReference type="ARBA" id="ARBA00022737"/>
    </source>
</evidence>
<evidence type="ECO:0000256" key="11">
    <source>
        <dbReference type="ARBA" id="ARBA00022588"/>
    </source>
</evidence>
<accession>A0A674BCD0</accession>
<dbReference type="InterPro" id="IPR036445">
    <property type="entry name" value="GPCR_2_extracell_dom_sf"/>
</dbReference>
<comment type="caution">
    <text evidence="33">Lacks conserved residue(s) required for the propagation of feature annotation.</text>
</comment>
<keyword evidence="17" id="KW-0524">Neurogenesis</keyword>
<dbReference type="GO" id="GO:0043197">
    <property type="term" value="C:dendritic spine"/>
    <property type="evidence" value="ECO:0007669"/>
    <property type="project" value="UniProtKB-SubCell"/>
</dbReference>
<keyword evidence="11" id="KW-0399">Innate immunity</keyword>
<dbReference type="GO" id="GO:0007166">
    <property type="term" value="P:cell surface receptor signaling pathway"/>
    <property type="evidence" value="ECO:0007669"/>
    <property type="project" value="InterPro"/>
</dbReference>
<feature type="transmembrane region" description="Helical" evidence="35">
    <location>
        <begin position="1028"/>
        <end position="1055"/>
    </location>
</feature>
<dbReference type="GO" id="GO:0007517">
    <property type="term" value="P:muscle organ development"/>
    <property type="evidence" value="ECO:0007669"/>
    <property type="project" value="UniProtKB-KW"/>
</dbReference>
<keyword evidence="18" id="KW-0581">Phagocytosis</keyword>
<dbReference type="SMART" id="SM00209">
    <property type="entry name" value="TSP1"/>
    <property type="match status" value="5"/>
</dbReference>
<evidence type="ECO:0000259" key="39">
    <source>
        <dbReference type="PROSITE" id="PS50227"/>
    </source>
</evidence>
<evidence type="ECO:0000256" key="32">
    <source>
        <dbReference type="ARBA" id="ARBA00082598"/>
    </source>
</evidence>
<dbReference type="SUPFAM" id="SSF82895">
    <property type="entry name" value="TSP-1 type 1 repeat"/>
    <property type="match status" value="5"/>
</dbReference>
<dbReference type="FunFam" id="2.20.100.10:FF:000003">
    <property type="entry name" value="Adhesion G protein-coupled receptor B2"/>
    <property type="match status" value="2"/>
</dbReference>
<keyword evidence="22" id="KW-0297">G-protein coupled receptor</keyword>
<dbReference type="GO" id="GO:0005925">
    <property type="term" value="C:focal adhesion"/>
    <property type="evidence" value="ECO:0007669"/>
    <property type="project" value="UniProtKB-SubCell"/>
</dbReference>
<evidence type="ECO:0000256" key="31">
    <source>
        <dbReference type="ARBA" id="ARBA00070439"/>
    </source>
</evidence>
<dbReference type="Pfam" id="PF16489">
    <property type="entry name" value="GAIN"/>
    <property type="match status" value="1"/>
</dbReference>
<evidence type="ECO:0000256" key="10">
    <source>
        <dbReference type="ARBA" id="ARBA00022553"/>
    </source>
</evidence>
<dbReference type="FunFam" id="1.25.40.610:FF:000004">
    <property type="entry name" value="adhesion G protein-coupled receptor B1"/>
    <property type="match status" value="1"/>
</dbReference>
<evidence type="ECO:0000259" key="37">
    <source>
        <dbReference type="PROSITE" id="PS01180"/>
    </source>
</evidence>
<dbReference type="GO" id="GO:0014069">
    <property type="term" value="C:postsynaptic density"/>
    <property type="evidence" value="ECO:0007669"/>
    <property type="project" value="UniProtKB-SubCell"/>
</dbReference>
<reference evidence="41" key="1">
    <citation type="submission" date="2025-08" db="UniProtKB">
        <authorList>
            <consortium name="Ensembl"/>
        </authorList>
    </citation>
    <scope>IDENTIFICATION</scope>
</reference>
<evidence type="ECO:0000256" key="29">
    <source>
        <dbReference type="ARBA" id="ARBA00034105"/>
    </source>
</evidence>
<dbReference type="PRINTS" id="PR01694">
    <property type="entry name" value="BAIPRECURSOR"/>
</dbReference>
<dbReference type="PROSITE" id="PS50261">
    <property type="entry name" value="G_PROTEIN_RECEP_F2_4"/>
    <property type="match status" value="1"/>
</dbReference>
<feature type="compositionally biased region" description="Basic and acidic residues" evidence="34">
    <location>
        <begin position="1457"/>
        <end position="1485"/>
    </location>
</feature>
<evidence type="ECO:0000256" key="30">
    <source>
        <dbReference type="ARBA" id="ARBA00055610"/>
    </source>
</evidence>
<evidence type="ECO:0000256" key="26">
    <source>
        <dbReference type="ARBA" id="ARBA00023180"/>
    </source>
</evidence>
<feature type="transmembrane region" description="Helical" evidence="35">
    <location>
        <begin position="1061"/>
        <end position="1082"/>
    </location>
</feature>
<dbReference type="InterPro" id="IPR046338">
    <property type="entry name" value="GAIN_dom_sf"/>
</dbReference>
<organism evidence="41 42">
    <name type="scientific">Salmo trutta</name>
    <name type="common">Brown trout</name>
    <dbReference type="NCBI Taxonomy" id="8032"/>
    <lineage>
        <taxon>Eukaryota</taxon>
        <taxon>Metazoa</taxon>
        <taxon>Chordata</taxon>
        <taxon>Craniata</taxon>
        <taxon>Vertebrata</taxon>
        <taxon>Euteleostomi</taxon>
        <taxon>Actinopterygii</taxon>
        <taxon>Neopterygii</taxon>
        <taxon>Teleostei</taxon>
        <taxon>Protacanthopterygii</taxon>
        <taxon>Salmoniformes</taxon>
        <taxon>Salmonidae</taxon>
        <taxon>Salmoninae</taxon>
        <taxon>Salmo</taxon>
    </lineage>
</organism>
<keyword evidence="23 35" id="KW-0472">Membrane</keyword>
<dbReference type="InterPro" id="IPR032471">
    <property type="entry name" value="AGRL2-4_GAIN_subdom_A"/>
</dbReference>
<dbReference type="Proteomes" id="UP000472277">
    <property type="component" value="Chromosome 3"/>
</dbReference>
<evidence type="ECO:0000256" key="23">
    <source>
        <dbReference type="ARBA" id="ARBA00023136"/>
    </source>
</evidence>
<dbReference type="Gene3D" id="4.10.1240.10">
    <property type="entry name" value="GPCR, family 2, extracellular hormone receptor domain"/>
    <property type="match status" value="1"/>
</dbReference>
<dbReference type="GO" id="GO:0005576">
    <property type="term" value="C:extracellular region"/>
    <property type="evidence" value="ECO:0007669"/>
    <property type="project" value="UniProtKB-SubCell"/>
</dbReference>
<dbReference type="FunFam" id="4.10.1240.10:FF:000002">
    <property type="entry name" value="Adhesion G protein-coupled receptor B2"/>
    <property type="match status" value="1"/>
</dbReference>
<keyword evidence="25" id="KW-0675">Receptor</keyword>
<keyword evidence="12 35" id="KW-0812">Transmembrane</keyword>
<evidence type="ECO:0000256" key="8">
    <source>
        <dbReference type="ARBA" id="ARBA00022525"/>
    </source>
</evidence>
<evidence type="ECO:0000256" key="15">
    <source>
        <dbReference type="ARBA" id="ARBA00022843"/>
    </source>
</evidence>
<keyword evidence="26" id="KW-0325">Glycoprotein</keyword>
<evidence type="ECO:0000256" key="33">
    <source>
        <dbReference type="PROSITE-ProRule" id="PRU00059"/>
    </source>
</evidence>
<keyword evidence="42" id="KW-1185">Reference proteome</keyword>
<keyword evidence="10" id="KW-0597">Phosphoprotein</keyword>
<name>A0A674BCD0_SALTR</name>
<evidence type="ECO:0000256" key="7">
    <source>
        <dbReference type="ARBA" id="ARBA00022475"/>
    </source>
</evidence>
<dbReference type="InterPro" id="IPR000832">
    <property type="entry name" value="GPCR_2_secretin-like"/>
</dbReference>
<dbReference type="GO" id="GO:0007399">
    <property type="term" value="P:nervous system development"/>
    <property type="evidence" value="ECO:0007669"/>
    <property type="project" value="UniProtKB-KW"/>
</dbReference>
<evidence type="ECO:0000256" key="34">
    <source>
        <dbReference type="SAM" id="MobiDB-lite"/>
    </source>
</evidence>
<feature type="domain" description="G-protein coupled receptors family 2 profile 2" evidence="40">
    <location>
        <begin position="920"/>
        <end position="1156"/>
    </location>
</feature>
<evidence type="ECO:0000256" key="1">
    <source>
        <dbReference type="ARBA" id="ARBA00004231"/>
    </source>
</evidence>
<feature type="chain" id="PRO_5025405709" description="Adhesion G protein-coupled receptor B1" evidence="36">
    <location>
        <begin position="39"/>
        <end position="1534"/>
    </location>
</feature>
<dbReference type="Pfam" id="PF00090">
    <property type="entry name" value="TSP_1"/>
    <property type="match status" value="5"/>
</dbReference>
<dbReference type="GO" id="GO:0016525">
    <property type="term" value="P:negative regulation of angiogenesis"/>
    <property type="evidence" value="ECO:0007669"/>
    <property type="project" value="InterPro"/>
</dbReference>
<evidence type="ECO:0000256" key="22">
    <source>
        <dbReference type="ARBA" id="ARBA00023040"/>
    </source>
</evidence>
<feature type="region of interest" description="Disordered" evidence="34">
    <location>
        <begin position="1280"/>
        <end position="1303"/>
    </location>
</feature>
<dbReference type="Gene3D" id="1.20.1070.10">
    <property type="entry name" value="Rhodopsin 7-helix transmembrane proteins"/>
    <property type="match status" value="1"/>
</dbReference>
<dbReference type="GO" id="GO:0043652">
    <property type="term" value="P:engulfment of apoptotic cell"/>
    <property type="evidence" value="ECO:0007669"/>
    <property type="project" value="TreeGrafter"/>
</dbReference>
<evidence type="ECO:0000256" key="3">
    <source>
        <dbReference type="ARBA" id="ARBA00004552"/>
    </source>
</evidence>
<evidence type="ECO:0000256" key="2">
    <source>
        <dbReference type="ARBA" id="ARBA00004246"/>
    </source>
</evidence>
<feature type="compositionally biased region" description="Gly residues" evidence="34">
    <location>
        <begin position="1288"/>
        <end position="1302"/>
    </location>
</feature>
<dbReference type="PRINTS" id="PR01705">
    <property type="entry name" value="TSP1REPEAT"/>
</dbReference>
<keyword evidence="15" id="KW-0832">Ubl conjugation</keyword>
<keyword evidence="7" id="KW-1003">Cell membrane</keyword>
<dbReference type="Gene3D" id="2.20.100.10">
    <property type="entry name" value="Thrombospondin type-1 (TSP1) repeat"/>
    <property type="match status" value="5"/>
</dbReference>
<evidence type="ECO:0000259" key="40">
    <source>
        <dbReference type="PROSITE" id="PS50261"/>
    </source>
</evidence>
<evidence type="ECO:0000256" key="16">
    <source>
        <dbReference type="ARBA" id="ARBA00022859"/>
    </source>
</evidence>
<evidence type="ECO:0000256" key="24">
    <source>
        <dbReference type="ARBA" id="ARBA00023157"/>
    </source>
</evidence>
<feature type="signal peptide" evidence="36">
    <location>
        <begin position="1"/>
        <end position="38"/>
    </location>
</feature>
<dbReference type="Pfam" id="PF02793">
    <property type="entry name" value="HRM"/>
    <property type="match status" value="1"/>
</dbReference>
<evidence type="ECO:0000256" key="28">
    <source>
        <dbReference type="ARBA" id="ARBA00023273"/>
    </source>
</evidence>
<dbReference type="SMART" id="SM00303">
    <property type="entry name" value="GPS"/>
    <property type="match status" value="1"/>
</dbReference>
<evidence type="ECO:0000256" key="5">
    <source>
        <dbReference type="ARBA" id="ARBA00004651"/>
    </source>
</evidence>
<dbReference type="PANTHER" id="PTHR12011:SF39">
    <property type="entry name" value="ADHESION G PROTEIN-COUPLED RECEPTOR B1"/>
    <property type="match status" value="1"/>
</dbReference>
<dbReference type="InterPro" id="IPR036383">
    <property type="entry name" value="TSP1_rpt_sf"/>
</dbReference>
<sequence length="1534" mass="169580">MTTTLFSSLSGHLVNLQVPLPSSLMLLLLIQLFSRCPAAPSGPESDTCSTLIQSRFFGHFLSSSTFPTAPCSWTLQNPDPRRYTIFIKVTKPTSTTDCIPRQLRTFQFDSFLETTRTYLGMESFDEVVKLCDSSSPVAFLEAGKQFLQMRKGPPRAGMEVTTPNASENGEFKTEYLVVGKRNPSMAACQMLCQWLEDCLASSTSNRPCGIMQTPCQCWEPPPPQLSEGDGCYRNGFYLENCLPSSNEKSDTDSNGGWSVWAEWAECSSDCGGGVQTRSRTCQSPPEETYLCEGVVEEGRPCNPQPCSGKGRHLSRSQSLRSVDSRKRDGGGVDQAVSGEEWSSWSVCSATCGEGWQSRTRFCVSSSYSTQCSGTLREQRPCNNSAVCPVHGTWDEWSPWSLCSSTCGRGYRDRTRSCKPPQFGGDPCMGPEKQTKFCNIAVCPVDGVWNEWANWGSCSASCSNGTMQRIRECNGPSYGGSECRGEWIETRDCFLRECPVEGKWHPWTSWVGCTKTCGGGSQQRQRICYGPFFGGENCPGDREEVRRCNEKRCPEPHEICAEENFSNVVWKMTPAGDTAAVRCPPNANGLILRRCTLDDEGIAYWENPTYMKCISNDYRSIQTLTREHLSKAQRGLVGDGVSEVMTKLRVTSSDGTSYSGDLLAIVDVLKNMTEIFRRAYNSPSNADMRNFVQSVSNLLMEENRERWEEAQLLGPNIKELFRLVEDFVDVYGLRMKDFQDMVEVTDNLVLSIHKRPVAGNADISFPMKGWKGMMDWARSSEDRVTVSKNILSTGKPDADDLSAFVTGIVLYRNLGSILSLQRNSTVLNSKVVSVTIKPTPGTLSTPVEVQFSHLYNGTTNQTCISWDESDSSSLLGSWSARGCRAVPVDSFSTKCVCDRLSTFAILARLNPDMNMDKMQLPSVTLMVGCGVSSLTLLLLIIIYVSVWRYIRSERSVILINFCLSIISSNALILIGQTQTRNKVICTLVAAFLHFFFLSSFCWVLTEAWQSYMAVTGRLRNRIIRKRFLCLGWGEDAGGAISFICFSVCPSVCWLSLEGGLLYAFVGPAAAVVLVNMVIGILVFNKLVSKDGITDMKLKERAGASLWSSCVVLPLLALTWMSAVLAITDRRSSLFQILFAVFDSLEGFVIVMVHCILRREVQEAVKCRVVDRQEDGNGDSGGSFQNGHAQLMTDFEKDVDMACRGDIVSCTLKRSSLQGDEKPSSQPLTLQKGSNFNTMPASMAKVHLQNVADYPSHTLTLRREKAKSIYICDGELFKQLDGELSPRGTGEAGGPEGTGTGPGPGYILLPNNNNTGTLGRPGKGSKEDTTAKYNISIEQQMPQTRLIHLANSAGVEGVPGFALKSLPADLVSVSCSERESPIHNMQNVSGESHMTNSMCEQGDSGNSGMMSKSETVSTLSMSSLERRKSRYAELDFEKIMHTRKRHQDMFQDLNRKIHSADQDRASPPGDGKDKQQTPSKRAWEGIRKTQSPPSWMRKDLEPLAASPLELQNVEWEKASATIPLVGQEIMDLQTEV</sequence>
<feature type="region of interest" description="Disordered" evidence="34">
    <location>
        <begin position="1457"/>
        <end position="1497"/>
    </location>
</feature>
<feature type="transmembrane region" description="Helical" evidence="35">
    <location>
        <begin position="955"/>
        <end position="974"/>
    </location>
</feature>
<keyword evidence="27" id="KW-0807">Transducer</keyword>
<evidence type="ECO:0000256" key="36">
    <source>
        <dbReference type="SAM" id="SignalP"/>
    </source>
</evidence>
<dbReference type="InterPro" id="IPR000884">
    <property type="entry name" value="TSP1_rpt"/>
</dbReference>